<dbReference type="AlphaFoldDB" id="A0A2T5GIZ7"/>
<dbReference type="RefSeq" id="WP_107959062.1">
    <property type="nucleotide sequence ID" value="NZ_QAOG01000005.1"/>
</dbReference>
<reference evidence="3 4" key="1">
    <citation type="submission" date="2018-04" db="EMBL/GenBank/DDBJ databases">
        <title>Genomic Encyclopedia of Type Strains, Phase III (KMG-III): the genomes of soil and plant-associated and newly described type strains.</title>
        <authorList>
            <person name="Whitman W."/>
        </authorList>
    </citation>
    <scope>NUCLEOTIDE SEQUENCE [LARGE SCALE GENOMIC DNA]</scope>
    <source>
        <strain evidence="3 4">MA101b</strain>
    </source>
</reference>
<dbReference type="Proteomes" id="UP000244189">
    <property type="component" value="Unassembled WGS sequence"/>
</dbReference>
<evidence type="ECO:0000313" key="4">
    <source>
        <dbReference type="Proteomes" id="UP000244189"/>
    </source>
</evidence>
<evidence type="ECO:0000256" key="1">
    <source>
        <dbReference type="SAM" id="MobiDB-lite"/>
    </source>
</evidence>
<feature type="compositionally biased region" description="Low complexity" evidence="1">
    <location>
        <begin position="19"/>
        <end position="50"/>
    </location>
</feature>
<feature type="signal peptide" evidence="2">
    <location>
        <begin position="1"/>
        <end position="22"/>
    </location>
</feature>
<evidence type="ECO:0000256" key="2">
    <source>
        <dbReference type="SAM" id="SignalP"/>
    </source>
</evidence>
<dbReference type="EMBL" id="QAOG01000005">
    <property type="protein sequence ID" value="PTQ59300.1"/>
    <property type="molecule type" value="Genomic_DNA"/>
</dbReference>
<evidence type="ECO:0000313" key="3">
    <source>
        <dbReference type="EMBL" id="PTQ59300.1"/>
    </source>
</evidence>
<feature type="chain" id="PRO_5015772441" description="Tetratricopeptide repeat protein" evidence="2">
    <location>
        <begin position="23"/>
        <end position="617"/>
    </location>
</feature>
<feature type="region of interest" description="Disordered" evidence="1">
    <location>
        <begin position="19"/>
        <end position="62"/>
    </location>
</feature>
<keyword evidence="2" id="KW-0732">Signal</keyword>
<name>A0A2T5GIZ7_9SPHN</name>
<protein>
    <recommendedName>
        <fullName evidence="5">Tetratricopeptide repeat protein</fullName>
    </recommendedName>
</protein>
<comment type="caution">
    <text evidence="3">The sequence shown here is derived from an EMBL/GenBank/DDBJ whole genome shotgun (WGS) entry which is preliminary data.</text>
</comment>
<proteinExistence type="predicted"/>
<organism evidence="3 4">
    <name type="scientific">Sphingomonas aurantiaca</name>
    <dbReference type="NCBI Taxonomy" id="185949"/>
    <lineage>
        <taxon>Bacteria</taxon>
        <taxon>Pseudomonadati</taxon>
        <taxon>Pseudomonadota</taxon>
        <taxon>Alphaproteobacteria</taxon>
        <taxon>Sphingomonadales</taxon>
        <taxon>Sphingomonadaceae</taxon>
        <taxon>Sphingomonas</taxon>
    </lineage>
</organism>
<sequence>MTVRFASIIALMLASASAPVPAPGPATGTPAPAGVPGETPGTTDTGGSPTDASPGVAARPALPPFAPRLSELPLLTRPQGWQSAGQAGWEALIAAGPANRQAARWAYANAQIAQGRAQEAIGALDVMRQDEPDLMLVPAFRLALGATLAKLDRATLAVDALTNDALTDNPEACAWRMLAFARGGLPGPALGQVNCAVPALNARAGAARAPFLLAAARAAADLGKPAITIQLLETLPDRDPAANLLRGRATVALGDEPGGRLRLGRARESGDYGQRIDADLSLVELAARKGSLNGADTATLRRIRFDWRGDDIEVRALRLSIDAARRAHDLAGTLEAGATLFRYFSGGADRTALITELQQTLAQLLAPDSPLPLDRIAGLYWEYRDLAPAAAAGDLLVSQLADRLQAAGLYERAGELLDHQLRVRTRDLAQGPLSARVASLFILAAQPARALSAIRDTDTYAYPDEMLWDRHRVEAVALDQLGRTTEAMAVLQTVPDAATIRAEIAWKHHDWKTVAADSPPSLTGGARMNSVMQARLLRYATALAMLGREADLAQLRARYAAAFTGLPTAAAFSALTDKVGAVDPAALSAAMAAIPSASPAGGIADLIDAAPEIVSQS</sequence>
<keyword evidence="4" id="KW-1185">Reference proteome</keyword>
<evidence type="ECO:0008006" key="5">
    <source>
        <dbReference type="Google" id="ProtNLM"/>
    </source>
</evidence>
<accession>A0A2T5GIZ7</accession>
<gene>
    <name evidence="3" type="ORF">C8J26_3042</name>
</gene>